<accession>U5DI57</accession>
<name>U5DI57_9CHRO</name>
<dbReference type="Proteomes" id="UP000016960">
    <property type="component" value="Unassembled WGS sequence"/>
</dbReference>
<evidence type="ECO:0000313" key="2">
    <source>
        <dbReference type="Proteomes" id="UP000016960"/>
    </source>
</evidence>
<keyword evidence="2" id="KW-1185">Reference proteome</keyword>
<sequence>MSGKCIVCASSRMLRRKKSCGECVGSGEGCLKRMHQKCEKFGLARRTFECFVKEKLYASPDPSKYAAFAGIIADFKGELGLGHREKFTD</sequence>
<reference evidence="1 2" key="1">
    <citation type="submission" date="2013-05" db="EMBL/GenBank/DDBJ databases">
        <title>Draft genome sequence of Rubidibacter lacunae KORDI 51-2.</title>
        <authorList>
            <person name="Choi D.H."/>
            <person name="Noh J.H."/>
            <person name="Kwon K.-K."/>
            <person name="Lee J.-H."/>
            <person name="Ryu J.-Y."/>
        </authorList>
    </citation>
    <scope>NUCLEOTIDE SEQUENCE [LARGE SCALE GENOMIC DNA]</scope>
    <source>
        <strain evidence="1 2">KORDI 51-2</strain>
    </source>
</reference>
<evidence type="ECO:0000313" key="1">
    <source>
        <dbReference type="EMBL" id="ERN40617.1"/>
    </source>
</evidence>
<protein>
    <submittedName>
        <fullName evidence="1">Uncharacterized protein</fullName>
    </submittedName>
</protein>
<proteinExistence type="predicted"/>
<dbReference type="AlphaFoldDB" id="U5DI57"/>
<organism evidence="1 2">
    <name type="scientific">Rubidibacter lacunae KORDI 51-2</name>
    <dbReference type="NCBI Taxonomy" id="582515"/>
    <lineage>
        <taxon>Bacteria</taxon>
        <taxon>Bacillati</taxon>
        <taxon>Cyanobacteriota</taxon>
        <taxon>Cyanophyceae</taxon>
        <taxon>Oscillatoriophycideae</taxon>
        <taxon>Chroococcales</taxon>
        <taxon>Aphanothecaceae</taxon>
        <taxon>Rubidibacter</taxon>
    </lineage>
</organism>
<dbReference type="EMBL" id="ASSJ01000074">
    <property type="protein sequence ID" value="ERN40617.1"/>
    <property type="molecule type" value="Genomic_DNA"/>
</dbReference>
<comment type="caution">
    <text evidence="1">The sequence shown here is derived from an EMBL/GenBank/DDBJ whole genome shotgun (WGS) entry which is preliminary data.</text>
</comment>
<dbReference type="InParanoid" id="U5DI57"/>
<gene>
    <name evidence="1" type="ORF">KR51_00028740</name>
</gene>